<dbReference type="AlphaFoldDB" id="A0AAP4EZF8"/>
<gene>
    <name evidence="1" type="ORF">QJ036_04935</name>
</gene>
<accession>A0AAP4EZF8</accession>
<name>A0AAP4EZF8_9FIRM</name>
<protein>
    <recommendedName>
        <fullName evidence="3">SH3 domain-containing protein</fullName>
    </recommendedName>
</protein>
<dbReference type="InterPro" id="IPR036028">
    <property type="entry name" value="SH3-like_dom_sf"/>
</dbReference>
<dbReference type="Proteomes" id="UP001300383">
    <property type="component" value="Unassembled WGS sequence"/>
</dbReference>
<evidence type="ECO:0000313" key="1">
    <source>
        <dbReference type="EMBL" id="MDI9241825.1"/>
    </source>
</evidence>
<organism evidence="1 2">
    <name type="scientific">Fusibacillus kribbianus</name>
    <dbReference type="NCBI Taxonomy" id="3044208"/>
    <lineage>
        <taxon>Bacteria</taxon>
        <taxon>Bacillati</taxon>
        <taxon>Bacillota</taxon>
        <taxon>Clostridia</taxon>
        <taxon>Lachnospirales</taxon>
        <taxon>Lachnospiraceae</taxon>
        <taxon>Fusibacillus</taxon>
    </lineage>
</organism>
<sequence>MRLAAWPELAEGNEVDVAELYSNGWARVLIREYTGYVNASYLQITERSQPTPAPAPTYTEWAGQVHDVNPVGLIVRTGPGKGYDRLTAYPKLYDGNIVSVMGERDGYYNIRISNPTAGTHIGWVSKDYVGQG</sequence>
<dbReference type="RefSeq" id="WP_283230330.1">
    <property type="nucleotide sequence ID" value="NZ_JASGBQ010000005.1"/>
</dbReference>
<dbReference type="EMBL" id="JASGBQ010000005">
    <property type="protein sequence ID" value="MDI9241825.1"/>
    <property type="molecule type" value="Genomic_DNA"/>
</dbReference>
<evidence type="ECO:0008006" key="3">
    <source>
        <dbReference type="Google" id="ProtNLM"/>
    </source>
</evidence>
<reference evidence="1 2" key="1">
    <citation type="submission" date="2023-05" db="EMBL/GenBank/DDBJ databases">
        <title>[ruminococcus] sp. nov., isolated from a pig farm feces dump.</title>
        <authorList>
            <person name="Chang Y.-H."/>
        </authorList>
    </citation>
    <scope>NUCLEOTIDE SEQUENCE [LARGE SCALE GENOMIC DNA]</scope>
    <source>
        <strain evidence="1 2">YH-rum2234</strain>
    </source>
</reference>
<comment type="caution">
    <text evidence="1">The sequence shown here is derived from an EMBL/GenBank/DDBJ whole genome shotgun (WGS) entry which is preliminary data.</text>
</comment>
<evidence type="ECO:0000313" key="2">
    <source>
        <dbReference type="Proteomes" id="UP001300383"/>
    </source>
</evidence>
<dbReference type="SUPFAM" id="SSF50044">
    <property type="entry name" value="SH3-domain"/>
    <property type="match status" value="1"/>
</dbReference>
<proteinExistence type="predicted"/>
<keyword evidence="2" id="KW-1185">Reference proteome</keyword>
<dbReference type="Gene3D" id="2.30.30.40">
    <property type="entry name" value="SH3 Domains"/>
    <property type="match status" value="1"/>
</dbReference>